<accession>A0A4S2N5Y9</accession>
<keyword evidence="3" id="KW-1185">Reference proteome</keyword>
<dbReference type="InParanoid" id="A0A4S2N5Y9"/>
<keyword evidence="1" id="KW-0472">Membrane</keyword>
<feature type="transmembrane region" description="Helical" evidence="1">
    <location>
        <begin position="43"/>
        <end position="65"/>
    </location>
</feature>
<evidence type="ECO:0000313" key="3">
    <source>
        <dbReference type="Proteomes" id="UP000298138"/>
    </source>
</evidence>
<evidence type="ECO:0000313" key="2">
    <source>
        <dbReference type="EMBL" id="TGZ84494.1"/>
    </source>
</evidence>
<name>A0A4S2N5Y9_9PEZI</name>
<reference evidence="2 3" key="1">
    <citation type="submission" date="2019-04" db="EMBL/GenBank/DDBJ databases">
        <title>Comparative genomics and transcriptomics to analyze fruiting body development in filamentous ascomycetes.</title>
        <authorList>
            <consortium name="DOE Joint Genome Institute"/>
            <person name="Lutkenhaus R."/>
            <person name="Traeger S."/>
            <person name="Breuer J."/>
            <person name="Kuo A."/>
            <person name="Lipzen A."/>
            <person name="Pangilinan J."/>
            <person name="Dilworth D."/>
            <person name="Sandor L."/>
            <person name="Poggeler S."/>
            <person name="Barry K."/>
            <person name="Grigoriev I.V."/>
            <person name="Nowrousian M."/>
        </authorList>
    </citation>
    <scope>NUCLEOTIDE SEQUENCE [LARGE SCALE GENOMIC DNA]</scope>
    <source>
        <strain evidence="2 3">CBS 389.68</strain>
    </source>
</reference>
<proteinExistence type="predicted"/>
<dbReference type="Proteomes" id="UP000298138">
    <property type="component" value="Unassembled WGS sequence"/>
</dbReference>
<evidence type="ECO:0000256" key="1">
    <source>
        <dbReference type="SAM" id="Phobius"/>
    </source>
</evidence>
<organism evidence="2 3">
    <name type="scientific">Ascodesmis nigricans</name>
    <dbReference type="NCBI Taxonomy" id="341454"/>
    <lineage>
        <taxon>Eukaryota</taxon>
        <taxon>Fungi</taxon>
        <taxon>Dikarya</taxon>
        <taxon>Ascomycota</taxon>
        <taxon>Pezizomycotina</taxon>
        <taxon>Pezizomycetes</taxon>
        <taxon>Pezizales</taxon>
        <taxon>Ascodesmidaceae</taxon>
        <taxon>Ascodesmis</taxon>
    </lineage>
</organism>
<protein>
    <submittedName>
        <fullName evidence="2">Uncharacterized protein</fullName>
    </submittedName>
</protein>
<sequence length="91" mass="10414">MTQISLLSLLRTFQPYTASVPVLMIREEKKRKKLELNLEETKRLGIVLGGIFGGSLLVGLFLKLLQIWEKKKLEKAEDTEARIGDVEMDVR</sequence>
<gene>
    <name evidence="2" type="ORF">EX30DRAFT_337020</name>
</gene>
<dbReference type="EMBL" id="ML220112">
    <property type="protein sequence ID" value="TGZ84494.1"/>
    <property type="molecule type" value="Genomic_DNA"/>
</dbReference>
<dbReference type="AlphaFoldDB" id="A0A4S2N5Y9"/>
<keyword evidence="1" id="KW-1133">Transmembrane helix</keyword>
<keyword evidence="1" id="KW-0812">Transmembrane</keyword>